<evidence type="ECO:0008006" key="6">
    <source>
        <dbReference type="Google" id="ProtNLM"/>
    </source>
</evidence>
<dbReference type="SUPFAM" id="SSF54236">
    <property type="entry name" value="Ubiquitin-like"/>
    <property type="match status" value="1"/>
</dbReference>
<feature type="domain" description="NPL4 zinc-binding putative" evidence="1">
    <location>
        <begin position="167"/>
        <end position="298"/>
    </location>
</feature>
<dbReference type="InterPro" id="IPR016563">
    <property type="entry name" value="Npl4"/>
</dbReference>
<evidence type="ECO:0000259" key="3">
    <source>
        <dbReference type="Pfam" id="PF14560"/>
    </source>
</evidence>
<accession>A0ABV2AFV9</accession>
<reference evidence="4 5" key="1">
    <citation type="journal article" date="2024" name="BMC Biol.">
        <title>Comparative genomics of Ascetosporea gives new insight into the evolutionary basis for animal parasitism in Rhizaria.</title>
        <authorList>
            <person name="Hiltunen Thoren M."/>
            <person name="Onut-Brannstrom I."/>
            <person name="Alfjorden A."/>
            <person name="Peckova H."/>
            <person name="Swords F."/>
            <person name="Hooper C."/>
            <person name="Holzer A.S."/>
            <person name="Bass D."/>
            <person name="Burki F."/>
        </authorList>
    </citation>
    <scope>NUCLEOTIDE SEQUENCE [LARGE SCALE GENOMIC DNA]</scope>
    <source>
        <strain evidence="4">20-A016</strain>
    </source>
</reference>
<dbReference type="CDD" id="cd08061">
    <property type="entry name" value="MPN_NPL4"/>
    <property type="match status" value="1"/>
</dbReference>
<dbReference type="PANTHER" id="PTHR12710:SF0">
    <property type="entry name" value="NUCLEAR PROTEIN LOCALIZATION PROTEIN 4 HOMOLOG"/>
    <property type="match status" value="1"/>
</dbReference>
<dbReference type="EMBL" id="JBDODL010000034">
    <property type="protein sequence ID" value="MES1918263.1"/>
    <property type="molecule type" value="Genomic_DNA"/>
</dbReference>
<dbReference type="Pfam" id="PF05020">
    <property type="entry name" value="zf-NPL4"/>
    <property type="match status" value="1"/>
</dbReference>
<sequence length="582" mass="66435">MSLILRISHSSGMKRIDADLNDNIAIFQKKIESITGVNPQNQMLSTTSMGNPNFIDLENKSALLKDFNFKNGKILYLISDGQNISKMAKNESLFERSDKCQHDLKTRCPYCKAKKEVEIKKKCFHGDKGFCLNCSPLVNSKKKIRNKCYHKEDTFCNNCIPDRKLTKNEDRQILKEQNCFCSNSKQRCIYCSLANKKISDYADSKHISSYSKFLADKRDNCNHQKSSFDTKTKFCAMCKPEKIISYKIKQCKNHAPWPKGICSQCTPPTAVIKLQNYRHCDEVSVMDTRPLQKFISSWLNNPEIRKVCFLIGSYSKIETGDSSFLTRAEIQAIYLPPHVSSMNSVTFKKDPNFESVKKIAESAKLQIIGWAFTSIPRSDKKYGGEMFLSAAEIRQASKFQSSFCDNLDHSQFITMVISHNEEGQIEPKCYQVSDQCVALERENIIIEADDPGFMTLPTFGKDKYAPNVIYKTSQVSAGDKFLPDEFLVKLGSMQPEKPKRFFERCEFPLENVALQDIQSFVSRTIELPYHKKFSDFNAVLWIRSLIGIEATIKLMRCVAANESVTNQVGEALDTNLAKYFGY</sequence>
<dbReference type="InterPro" id="IPR007717">
    <property type="entry name" value="NPL4_C"/>
</dbReference>
<organism evidence="4 5">
    <name type="scientific">Bonamia ostreae</name>
    <dbReference type="NCBI Taxonomy" id="126728"/>
    <lineage>
        <taxon>Eukaryota</taxon>
        <taxon>Sar</taxon>
        <taxon>Rhizaria</taxon>
        <taxon>Endomyxa</taxon>
        <taxon>Ascetosporea</taxon>
        <taxon>Haplosporida</taxon>
        <taxon>Bonamia</taxon>
    </lineage>
</organism>
<evidence type="ECO:0000259" key="2">
    <source>
        <dbReference type="Pfam" id="PF05021"/>
    </source>
</evidence>
<evidence type="ECO:0000313" key="5">
    <source>
        <dbReference type="Proteomes" id="UP001439008"/>
    </source>
</evidence>
<name>A0ABV2AFV9_9EUKA</name>
<dbReference type="Pfam" id="PF14560">
    <property type="entry name" value="Ubiquitin_2"/>
    <property type="match status" value="1"/>
</dbReference>
<dbReference type="Gene3D" id="3.10.20.90">
    <property type="entry name" value="Phosphatidylinositol 3-kinase Catalytic Subunit, Chain A, domain 1"/>
    <property type="match status" value="1"/>
</dbReference>
<feature type="domain" description="Nuclear pore localisation protein NPL4 C-terminal" evidence="2">
    <location>
        <begin position="307"/>
        <end position="545"/>
    </location>
</feature>
<comment type="caution">
    <text evidence="4">The sequence shown here is derived from an EMBL/GenBank/DDBJ whole genome shotgun (WGS) entry which is preliminary data.</text>
</comment>
<dbReference type="PANTHER" id="PTHR12710">
    <property type="entry name" value="NUCLEAR PROTEIN LOCALIZATION 4"/>
    <property type="match status" value="1"/>
</dbReference>
<dbReference type="Proteomes" id="UP001439008">
    <property type="component" value="Unassembled WGS sequence"/>
</dbReference>
<evidence type="ECO:0000259" key="1">
    <source>
        <dbReference type="Pfam" id="PF05020"/>
    </source>
</evidence>
<dbReference type="Gene3D" id="3.40.140.10">
    <property type="entry name" value="Cytidine Deaminase, domain 2"/>
    <property type="match status" value="1"/>
</dbReference>
<keyword evidence="5" id="KW-1185">Reference proteome</keyword>
<evidence type="ECO:0000313" key="4">
    <source>
        <dbReference type="EMBL" id="MES1918263.1"/>
    </source>
</evidence>
<dbReference type="InterPro" id="IPR007716">
    <property type="entry name" value="NPL4_Zn-bd_put"/>
</dbReference>
<dbReference type="Pfam" id="PF05021">
    <property type="entry name" value="NPL4"/>
    <property type="match status" value="1"/>
</dbReference>
<proteinExistence type="predicted"/>
<dbReference type="InterPro" id="IPR029071">
    <property type="entry name" value="Ubiquitin-like_domsf"/>
</dbReference>
<dbReference type="InterPro" id="IPR000626">
    <property type="entry name" value="Ubiquitin-like_dom"/>
</dbReference>
<feature type="domain" description="Ubiquitin-like" evidence="3">
    <location>
        <begin position="6"/>
        <end position="76"/>
    </location>
</feature>
<gene>
    <name evidence="4" type="ORF">MHBO_000256</name>
</gene>
<protein>
    <recommendedName>
        <fullName evidence="6">MPN domain-containing protein</fullName>
    </recommendedName>
</protein>